<protein>
    <submittedName>
        <fullName evidence="1">Uncharacterized protein</fullName>
    </submittedName>
</protein>
<sequence>MSLLCSLRFHNKNSRTVSAVAREQSFLPSALTNTATGSKAFTMSDIKKADICRPVALVHSLSRRIWILWRHDRPAKFEENWLKGMKRLEIVATHFDLIKMIVNIIAPLEKPT</sequence>
<accession>A0A0V1B1F2</accession>
<gene>
    <name evidence="1" type="ORF">T01_6293</name>
</gene>
<evidence type="ECO:0000313" key="1">
    <source>
        <dbReference type="EMBL" id="KRY30785.1"/>
    </source>
</evidence>
<proteinExistence type="predicted"/>
<organism evidence="1 2">
    <name type="scientific">Trichinella spiralis</name>
    <name type="common">Trichina worm</name>
    <dbReference type="NCBI Taxonomy" id="6334"/>
    <lineage>
        <taxon>Eukaryota</taxon>
        <taxon>Metazoa</taxon>
        <taxon>Ecdysozoa</taxon>
        <taxon>Nematoda</taxon>
        <taxon>Enoplea</taxon>
        <taxon>Dorylaimia</taxon>
        <taxon>Trichinellida</taxon>
        <taxon>Trichinellidae</taxon>
        <taxon>Trichinella</taxon>
    </lineage>
</organism>
<dbReference type="EMBL" id="JYDH01000132">
    <property type="protein sequence ID" value="KRY30785.1"/>
    <property type="molecule type" value="Genomic_DNA"/>
</dbReference>
<comment type="caution">
    <text evidence="1">The sequence shown here is derived from an EMBL/GenBank/DDBJ whole genome shotgun (WGS) entry which is preliminary data.</text>
</comment>
<dbReference type="AlphaFoldDB" id="A0A0V1B1F2"/>
<evidence type="ECO:0000313" key="2">
    <source>
        <dbReference type="Proteomes" id="UP000054776"/>
    </source>
</evidence>
<reference evidence="1 2" key="1">
    <citation type="submission" date="2015-01" db="EMBL/GenBank/DDBJ databases">
        <title>Evolution of Trichinella species and genotypes.</title>
        <authorList>
            <person name="Korhonen P.K."/>
            <person name="Edoardo P."/>
            <person name="Giuseppe L.R."/>
            <person name="Gasser R.B."/>
        </authorList>
    </citation>
    <scope>NUCLEOTIDE SEQUENCE [LARGE SCALE GENOMIC DNA]</scope>
    <source>
        <strain evidence="1">ISS3</strain>
    </source>
</reference>
<keyword evidence="2" id="KW-1185">Reference proteome</keyword>
<name>A0A0V1B1F2_TRISP</name>
<dbReference type="Proteomes" id="UP000054776">
    <property type="component" value="Unassembled WGS sequence"/>
</dbReference>
<dbReference type="OrthoDB" id="10424875at2759"/>
<dbReference type="InParanoid" id="A0A0V1B1F2"/>